<dbReference type="SUPFAM" id="SSF51197">
    <property type="entry name" value="Clavaminate synthase-like"/>
    <property type="match status" value="1"/>
</dbReference>
<dbReference type="GO" id="GO:0046872">
    <property type="term" value="F:metal ion binding"/>
    <property type="evidence" value="ECO:0007669"/>
    <property type="project" value="UniProtKB-KW"/>
</dbReference>
<name>A0AAD9PBJ5_RIDPI</name>
<dbReference type="InterPro" id="IPR050231">
    <property type="entry name" value="Iron_ascorbate_oxido_reductase"/>
</dbReference>
<keyword evidence="1" id="KW-0479">Metal-binding</keyword>
<dbReference type="Proteomes" id="UP001209878">
    <property type="component" value="Unassembled WGS sequence"/>
</dbReference>
<sequence length="328" mass="37094">MNDNNGSVVISDETTTGLIPVIDFGDFNISTTSDNINDDVKRRLAAQIHTAFTNIGFVYLKNHGVATEKLDKLLSEAKTFFELPDDVKQKYARRSAEENLGWSCFKRERLSHDRPHGLKESFDFETKPENVRHFPEVPGFREAVNDFSLSCYHLSERLLTLIAIGLGLDDPTTFTRQHNILTAENGSTLRCLYYPPITPDMAMQPNQIRCAEHSDYGSITLLFQDNIGGLELRTRSGEYVPAKPVPDTVLVNIADLMQRWTSDTLVSTKHRVVVPKGAEYSRDARMSVAYFVHSDSHCVVSSIDGKNKYPPIKTLDYSTVRFLDTFDY</sequence>
<dbReference type="PROSITE" id="PS51471">
    <property type="entry name" value="FE2OG_OXY"/>
    <property type="match status" value="1"/>
</dbReference>
<dbReference type="PANTHER" id="PTHR47990">
    <property type="entry name" value="2-OXOGLUTARATE (2OG) AND FE(II)-DEPENDENT OXYGENASE SUPERFAMILY PROTEIN-RELATED"/>
    <property type="match status" value="1"/>
</dbReference>
<evidence type="ECO:0000256" key="1">
    <source>
        <dbReference type="RuleBase" id="RU003682"/>
    </source>
</evidence>
<proteinExistence type="inferred from homology"/>
<comment type="similarity">
    <text evidence="1">Belongs to the iron/ascorbate-dependent oxidoreductase family.</text>
</comment>
<dbReference type="PRINTS" id="PR00682">
    <property type="entry name" value="IPNSYNTHASE"/>
</dbReference>
<accession>A0AAD9PBJ5</accession>
<dbReference type="Gene3D" id="2.60.120.330">
    <property type="entry name" value="B-lactam Antibiotic, Isopenicillin N Synthase, Chain"/>
    <property type="match status" value="1"/>
</dbReference>
<comment type="caution">
    <text evidence="3">The sequence shown here is derived from an EMBL/GenBank/DDBJ whole genome shotgun (WGS) entry which is preliminary data.</text>
</comment>
<dbReference type="InterPro" id="IPR044861">
    <property type="entry name" value="IPNS-like_FE2OG_OXY"/>
</dbReference>
<dbReference type="Pfam" id="PF03171">
    <property type="entry name" value="2OG-FeII_Oxy"/>
    <property type="match status" value="1"/>
</dbReference>
<dbReference type="InterPro" id="IPR026992">
    <property type="entry name" value="DIOX_N"/>
</dbReference>
<keyword evidence="1" id="KW-0408">Iron</keyword>
<keyword evidence="1" id="KW-0560">Oxidoreductase</keyword>
<organism evidence="3 4">
    <name type="scientific">Ridgeia piscesae</name>
    <name type="common">Tubeworm</name>
    <dbReference type="NCBI Taxonomy" id="27915"/>
    <lineage>
        <taxon>Eukaryota</taxon>
        <taxon>Metazoa</taxon>
        <taxon>Spiralia</taxon>
        <taxon>Lophotrochozoa</taxon>
        <taxon>Annelida</taxon>
        <taxon>Polychaeta</taxon>
        <taxon>Sedentaria</taxon>
        <taxon>Canalipalpata</taxon>
        <taxon>Sabellida</taxon>
        <taxon>Siboglinidae</taxon>
        <taxon>Ridgeia</taxon>
    </lineage>
</organism>
<dbReference type="AlphaFoldDB" id="A0AAD9PBJ5"/>
<dbReference type="Pfam" id="PF14226">
    <property type="entry name" value="DIOX_N"/>
    <property type="match status" value="1"/>
</dbReference>
<evidence type="ECO:0000313" key="3">
    <source>
        <dbReference type="EMBL" id="KAK2191718.1"/>
    </source>
</evidence>
<dbReference type="EMBL" id="JAODUO010000047">
    <property type="protein sequence ID" value="KAK2191718.1"/>
    <property type="molecule type" value="Genomic_DNA"/>
</dbReference>
<dbReference type="FunFam" id="2.60.120.330:FF:000038">
    <property type="entry name" value="Si:dkey-10o6.2"/>
    <property type="match status" value="1"/>
</dbReference>
<feature type="domain" description="Fe2OG dioxygenase" evidence="2">
    <location>
        <begin position="185"/>
        <end position="294"/>
    </location>
</feature>
<keyword evidence="4" id="KW-1185">Reference proteome</keyword>
<protein>
    <recommendedName>
        <fullName evidence="2">Fe2OG dioxygenase domain-containing protein</fullName>
    </recommendedName>
</protein>
<evidence type="ECO:0000313" key="4">
    <source>
        <dbReference type="Proteomes" id="UP001209878"/>
    </source>
</evidence>
<dbReference type="InterPro" id="IPR027443">
    <property type="entry name" value="IPNS-like_sf"/>
</dbReference>
<gene>
    <name evidence="3" type="ORF">NP493_47g04018</name>
</gene>
<dbReference type="InterPro" id="IPR005123">
    <property type="entry name" value="Oxoglu/Fe-dep_dioxygenase_dom"/>
</dbReference>
<reference evidence="3" key="1">
    <citation type="journal article" date="2023" name="Mol. Biol. Evol.">
        <title>Third-Generation Sequencing Reveals the Adaptive Role of the Epigenome in Three Deep-Sea Polychaetes.</title>
        <authorList>
            <person name="Perez M."/>
            <person name="Aroh O."/>
            <person name="Sun Y."/>
            <person name="Lan Y."/>
            <person name="Juniper S.K."/>
            <person name="Young C.R."/>
            <person name="Angers B."/>
            <person name="Qian P.Y."/>
        </authorList>
    </citation>
    <scope>NUCLEOTIDE SEQUENCE</scope>
    <source>
        <strain evidence="3">R07B-5</strain>
    </source>
</reference>
<evidence type="ECO:0000259" key="2">
    <source>
        <dbReference type="PROSITE" id="PS51471"/>
    </source>
</evidence>
<dbReference type="GO" id="GO:0016491">
    <property type="term" value="F:oxidoreductase activity"/>
    <property type="evidence" value="ECO:0007669"/>
    <property type="project" value="UniProtKB-KW"/>
</dbReference>